<proteinExistence type="predicted"/>
<dbReference type="Gene3D" id="3.30.565.10">
    <property type="entry name" value="Histidine kinase-like ATPase, C-terminal domain"/>
    <property type="match status" value="2"/>
</dbReference>
<keyword evidence="6" id="KW-0902">Two-component regulatory system</keyword>
<dbReference type="RefSeq" id="WP_152288837.1">
    <property type="nucleotide sequence ID" value="NZ_VTPV01000001.1"/>
</dbReference>
<dbReference type="InterPro" id="IPR023372">
    <property type="entry name" value="Rest_endonuc_II_EcoRII_N"/>
</dbReference>
<keyword evidence="5" id="KW-0067">ATP-binding</keyword>
<dbReference type="SUPFAM" id="SSF55874">
    <property type="entry name" value="ATPase domain of HSP90 chaperone/DNA topoisomerase II/histidine kinase"/>
    <property type="match status" value="2"/>
</dbReference>
<comment type="caution">
    <text evidence="9">The sequence shown here is derived from an EMBL/GenBank/DDBJ whole genome shotgun (WGS) entry which is preliminary data.</text>
</comment>
<feature type="domain" description="Histidine kinase" evidence="8">
    <location>
        <begin position="695"/>
        <end position="899"/>
    </location>
</feature>
<keyword evidence="2" id="KW-0808">Transferase</keyword>
<feature type="coiled-coil region" evidence="7">
    <location>
        <begin position="648"/>
        <end position="682"/>
    </location>
</feature>
<keyword evidence="7" id="KW-0175">Coiled coil</keyword>
<evidence type="ECO:0000256" key="7">
    <source>
        <dbReference type="SAM" id="Coils"/>
    </source>
</evidence>
<dbReference type="SUPFAM" id="SSF101936">
    <property type="entry name" value="DNA-binding pseudobarrel domain"/>
    <property type="match status" value="1"/>
</dbReference>
<evidence type="ECO:0000256" key="3">
    <source>
        <dbReference type="ARBA" id="ARBA00022741"/>
    </source>
</evidence>
<keyword evidence="1" id="KW-0597">Phosphoprotein</keyword>
<dbReference type="InterPro" id="IPR036890">
    <property type="entry name" value="HATPase_C_sf"/>
</dbReference>
<evidence type="ECO:0000259" key="8">
    <source>
        <dbReference type="PROSITE" id="PS50109"/>
    </source>
</evidence>
<dbReference type="Proteomes" id="UP000326384">
    <property type="component" value="Unassembled WGS sequence"/>
</dbReference>
<keyword evidence="3" id="KW-0547">Nucleotide-binding</keyword>
<dbReference type="Gene3D" id="2.40.330.10">
    <property type="entry name" value="DNA-binding pseudobarrel domain"/>
    <property type="match status" value="1"/>
</dbReference>
<dbReference type="Pfam" id="PF13589">
    <property type="entry name" value="HATPase_c_3"/>
    <property type="match status" value="1"/>
</dbReference>
<evidence type="ECO:0000313" key="10">
    <source>
        <dbReference type="Proteomes" id="UP000326384"/>
    </source>
</evidence>
<keyword evidence="4" id="KW-0418">Kinase</keyword>
<dbReference type="InterPro" id="IPR003594">
    <property type="entry name" value="HATPase_dom"/>
</dbReference>
<organism evidence="9 10">
    <name type="scientific">Chryseobacterium viscerum</name>
    <dbReference type="NCBI Taxonomy" id="1037377"/>
    <lineage>
        <taxon>Bacteria</taxon>
        <taxon>Pseudomonadati</taxon>
        <taxon>Bacteroidota</taxon>
        <taxon>Flavobacteriia</taxon>
        <taxon>Flavobacteriales</taxon>
        <taxon>Weeksellaceae</taxon>
        <taxon>Chryseobacterium group</taxon>
        <taxon>Chryseobacterium</taxon>
    </lineage>
</organism>
<dbReference type="InterPro" id="IPR015300">
    <property type="entry name" value="DNA-bd_pseudobarrel_sf"/>
</dbReference>
<gene>
    <name evidence="9" type="ORF">F8D52_02270</name>
</gene>
<sequence length="899" mass="103502">MSDTLNTAINTVKISKFSFCKFTSANDAGTTGAHQGGLYIPKKSYKLLFDEPGVKGQNKERLAQITWSNGITSQCCLKYYGGGTRNEYRMTRLGTHFKEGELVIICQKSGNEYFGFKISDDTEKNIFLKEFGIKKQNTNALIPYGPNILEEQNQIPVESKPQHEIELFPSQEIKTLTASFKPKAHILTLLGEELIKDPVMAIYELIKNSYDADAKNVEVHFNDILNPKLANIIVKDSGTGMKEEVLRDVWLEPGTAFRKPFDELGKRIIIRSPLFDRVPMGEKGVGRFAVHKLGNKIQLISRPAELVFDDKGNVVENKLLDYEVEIEIDWKVFTQSSYLSEISIEYKKNTDKKSFYFQNNSGTYIKISDLKETWNRGMARQLKRHTLAMVSPKNDPQKFQIDLNFYNNWLDKFPGIDELLIQAPYKLTAILDKDYNLQFDYTFKLANNPTIGLREIKADKGVNIMGDLRPFLRSYYKEKGFEDDKIEELLKEKANASLPFGGLIIELYSYDLDSPSLKDITYTPDVLKKTLKDQHGIRVFKDDLRVYDYGEPDNDWLGLDLKRVNNKEWFSNNQNIGFVYLDSANSGALIEKTNREGFLNNESFDLFKIVIEYILLQFRIERQKDRQQWIQFNKKEKKNSFKDRISNFMNLVNEIEIDEEEKQKLLNEATQIENDYEKAQETLLIPAGVGMTASVALHEIEKLVPRMEETVEVAPIDPERIRNQVEELDEYVSGILSVLKQAGTKPIDIKEVIDLAVSNYQFKLKVRKIEIEKDVPEDIGLFNCDKRYAITILMNLIDNSIYWLDTINKDKKSILIKAYKKQEATHIFIADNGPGFKDEIHEIITPFFSRKEGGIGIGMYLVDTIMMKYGKFKIYTSNDDVDLSDKYNGAIVELIFNKN</sequence>
<evidence type="ECO:0000256" key="4">
    <source>
        <dbReference type="ARBA" id="ARBA00022777"/>
    </source>
</evidence>
<dbReference type="PANTHER" id="PTHR43065">
    <property type="entry name" value="SENSOR HISTIDINE KINASE"/>
    <property type="match status" value="1"/>
</dbReference>
<keyword evidence="10" id="KW-1185">Reference proteome</keyword>
<evidence type="ECO:0000256" key="6">
    <source>
        <dbReference type="ARBA" id="ARBA00023012"/>
    </source>
</evidence>
<evidence type="ECO:0000256" key="2">
    <source>
        <dbReference type="ARBA" id="ARBA00022679"/>
    </source>
</evidence>
<evidence type="ECO:0000256" key="5">
    <source>
        <dbReference type="ARBA" id="ARBA00022840"/>
    </source>
</evidence>
<protein>
    <submittedName>
        <fullName evidence="9">GHKL domain-containing protein</fullName>
    </submittedName>
</protein>
<name>A0A5N4BW64_9FLAO</name>
<evidence type="ECO:0000313" key="9">
    <source>
        <dbReference type="EMBL" id="KAB1232610.1"/>
    </source>
</evidence>
<dbReference type="EMBL" id="VTPV01000001">
    <property type="protein sequence ID" value="KAB1232610.1"/>
    <property type="molecule type" value="Genomic_DNA"/>
</dbReference>
<dbReference type="Pfam" id="PF02518">
    <property type="entry name" value="HATPase_c"/>
    <property type="match status" value="1"/>
</dbReference>
<dbReference type="Pfam" id="PF09217">
    <property type="entry name" value="EcoRII-N"/>
    <property type="match status" value="1"/>
</dbReference>
<dbReference type="InterPro" id="IPR005467">
    <property type="entry name" value="His_kinase_dom"/>
</dbReference>
<dbReference type="PANTHER" id="PTHR43065:SF10">
    <property type="entry name" value="PEROXIDE STRESS-ACTIVATED HISTIDINE KINASE MAK3"/>
    <property type="match status" value="1"/>
</dbReference>
<accession>A0A5N4BW64</accession>
<evidence type="ECO:0000256" key="1">
    <source>
        <dbReference type="ARBA" id="ARBA00022553"/>
    </source>
</evidence>
<reference evidence="9 10" key="1">
    <citation type="journal article" date="2019" name="Stand. Genomic Sci.">
        <title>Draft Whole-Genome Sequence of a Novel Chryseobacterium viscerum Strain Isolated from Fresh Water at Dripping Springs, New Mexico.</title>
        <authorList>
            <person name="Kyndt J.A."/>
            <person name="Moore T.C."/>
        </authorList>
    </citation>
    <scope>NUCLEOTIDE SEQUENCE [LARGE SCALE GENOMIC DNA]</scope>
    <source>
        <strain evidence="9 10">DPS</strain>
    </source>
</reference>
<dbReference type="PROSITE" id="PS50109">
    <property type="entry name" value="HIS_KIN"/>
    <property type="match status" value="1"/>
</dbReference>